<dbReference type="Proteomes" id="UP001595729">
    <property type="component" value="Unassembled WGS sequence"/>
</dbReference>
<dbReference type="Pfam" id="PF05209">
    <property type="entry name" value="MinC_N"/>
    <property type="match status" value="1"/>
</dbReference>
<comment type="caution">
    <text evidence="10">The sequence shown here is derived from an EMBL/GenBank/DDBJ whole genome shotgun (WGS) entry which is preliminary data.</text>
</comment>
<dbReference type="InterPro" id="IPR013033">
    <property type="entry name" value="MinC"/>
</dbReference>
<dbReference type="NCBIfam" id="TIGR01222">
    <property type="entry name" value="minC"/>
    <property type="match status" value="1"/>
</dbReference>
<dbReference type="PANTHER" id="PTHR34108:SF1">
    <property type="entry name" value="SEPTUM SITE-DETERMINING PROTEIN MINC"/>
    <property type="match status" value="1"/>
</dbReference>
<dbReference type="InterPro" id="IPR007874">
    <property type="entry name" value="MinC_N"/>
</dbReference>
<comment type="similarity">
    <text evidence="1 6">Belongs to the MinC family.</text>
</comment>
<evidence type="ECO:0000313" key="11">
    <source>
        <dbReference type="Proteomes" id="UP001595729"/>
    </source>
</evidence>
<sequence>MSTVLSASAPTSFEIKSAQLPLVALLLKTADLGQLAEEMTQRYGDIPDFFDHDPLLVDLSPLQTGEQTDSLVDFPALVSLLRRFRLEPVAVRGGNDAQTAAAELAGLMPAQDATVQRSAAARTPEVPVQQAAPAAPAPAMAPAPTAPPSALVIDKPLRSGQQVYARGRDLVVLAMVNPGAEVIADGHIHVYAPLRGKAIAGARGNAEARIFAMSMDPELISIAGIYRTSDTPLPADVLGKPGQVRLMSGPEGDKLVIESLNP</sequence>
<dbReference type="HAMAP" id="MF_00267">
    <property type="entry name" value="MinC"/>
    <property type="match status" value="1"/>
</dbReference>
<dbReference type="EMBL" id="JBHRXX010000001">
    <property type="protein sequence ID" value="MFC3682286.1"/>
    <property type="molecule type" value="Genomic_DNA"/>
</dbReference>
<feature type="domain" description="Septum formation inhibitor MinC N-terminal" evidence="9">
    <location>
        <begin position="13"/>
        <end position="88"/>
    </location>
</feature>
<dbReference type="Gene3D" id="2.160.20.70">
    <property type="match status" value="1"/>
</dbReference>
<comment type="subunit">
    <text evidence="6">Interacts with MinD and FtsZ.</text>
</comment>
<evidence type="ECO:0000256" key="2">
    <source>
        <dbReference type="ARBA" id="ARBA00022618"/>
    </source>
</evidence>
<feature type="compositionally biased region" description="Pro residues" evidence="7">
    <location>
        <begin position="135"/>
        <end position="145"/>
    </location>
</feature>
<feature type="domain" description="Septum formation inhibitor MinC C-terminal" evidence="8">
    <location>
        <begin position="152"/>
        <end position="245"/>
    </location>
</feature>
<evidence type="ECO:0000259" key="9">
    <source>
        <dbReference type="Pfam" id="PF05209"/>
    </source>
</evidence>
<dbReference type="RefSeq" id="WP_382170111.1">
    <property type="nucleotide sequence ID" value="NZ_JBHRXX010000001.1"/>
</dbReference>
<keyword evidence="3 6" id="KW-0717">Septation</keyword>
<protein>
    <recommendedName>
        <fullName evidence="6">Probable septum site-determining protein MinC</fullName>
    </recommendedName>
</protein>
<proteinExistence type="inferred from homology"/>
<reference evidence="11" key="1">
    <citation type="journal article" date="2019" name="Int. J. Syst. Evol. Microbiol.">
        <title>The Global Catalogue of Microorganisms (GCM) 10K type strain sequencing project: providing services to taxonomists for standard genome sequencing and annotation.</title>
        <authorList>
            <consortium name="The Broad Institute Genomics Platform"/>
            <consortium name="The Broad Institute Genome Sequencing Center for Infectious Disease"/>
            <person name="Wu L."/>
            <person name="Ma J."/>
        </authorList>
    </citation>
    <scope>NUCLEOTIDE SEQUENCE [LARGE SCALE GENOMIC DNA]</scope>
    <source>
        <strain evidence="11">KCTC 42501</strain>
    </source>
</reference>
<accession>A0ABV7VXN0</accession>
<dbReference type="PANTHER" id="PTHR34108">
    <property type="entry name" value="SEPTUM SITE-DETERMINING PROTEIN MINC"/>
    <property type="match status" value="1"/>
</dbReference>
<dbReference type="Pfam" id="PF03775">
    <property type="entry name" value="MinC_C"/>
    <property type="match status" value="1"/>
</dbReference>
<keyword evidence="2 6" id="KW-0132">Cell division</keyword>
<evidence type="ECO:0000256" key="1">
    <source>
        <dbReference type="ARBA" id="ARBA00006291"/>
    </source>
</evidence>
<dbReference type="InterPro" id="IPR036145">
    <property type="entry name" value="MinC_C_sf"/>
</dbReference>
<gene>
    <name evidence="6 10" type="primary">minC</name>
    <name evidence="10" type="ORF">ACFOPI_01700</name>
</gene>
<feature type="region of interest" description="Disordered" evidence="7">
    <location>
        <begin position="118"/>
        <end position="145"/>
    </location>
</feature>
<dbReference type="SUPFAM" id="SSF63848">
    <property type="entry name" value="Cell-division inhibitor MinC, C-terminal domain"/>
    <property type="match status" value="1"/>
</dbReference>
<dbReference type="Gene3D" id="3.30.70.260">
    <property type="match status" value="1"/>
</dbReference>
<name>A0ABV7VXN0_9BURK</name>
<dbReference type="InterPro" id="IPR016098">
    <property type="entry name" value="CAP/MinC_C"/>
</dbReference>
<evidence type="ECO:0000256" key="7">
    <source>
        <dbReference type="SAM" id="MobiDB-lite"/>
    </source>
</evidence>
<evidence type="ECO:0000256" key="4">
    <source>
        <dbReference type="ARBA" id="ARBA00023306"/>
    </source>
</evidence>
<keyword evidence="11" id="KW-1185">Reference proteome</keyword>
<evidence type="ECO:0000256" key="3">
    <source>
        <dbReference type="ARBA" id="ARBA00023210"/>
    </source>
</evidence>
<dbReference type="InterPro" id="IPR005526">
    <property type="entry name" value="Septum_form_inhib_MinC_C"/>
</dbReference>
<evidence type="ECO:0000256" key="6">
    <source>
        <dbReference type="HAMAP-Rule" id="MF_00267"/>
    </source>
</evidence>
<keyword evidence="4 6" id="KW-0131">Cell cycle</keyword>
<evidence type="ECO:0000256" key="5">
    <source>
        <dbReference type="ARBA" id="ARBA00025606"/>
    </source>
</evidence>
<evidence type="ECO:0000259" key="8">
    <source>
        <dbReference type="Pfam" id="PF03775"/>
    </source>
</evidence>
<evidence type="ECO:0000313" key="10">
    <source>
        <dbReference type="EMBL" id="MFC3682286.1"/>
    </source>
</evidence>
<organism evidence="10 11">
    <name type="scientific">Hydrogenophaga luteola</name>
    <dbReference type="NCBI Taxonomy" id="1591122"/>
    <lineage>
        <taxon>Bacteria</taxon>
        <taxon>Pseudomonadati</taxon>
        <taxon>Pseudomonadota</taxon>
        <taxon>Betaproteobacteria</taxon>
        <taxon>Burkholderiales</taxon>
        <taxon>Comamonadaceae</taxon>
        <taxon>Hydrogenophaga</taxon>
    </lineage>
</organism>
<comment type="function">
    <text evidence="5 6">Cell division inhibitor that blocks the formation of polar Z ring septums. Rapidly oscillates between the poles of the cell to destabilize FtsZ filaments that have formed before they mature into polar Z rings. Prevents FtsZ polymerization.</text>
</comment>